<dbReference type="STRING" id="744872.Spica_0251"/>
<organism evidence="3 4">
    <name type="scientific">Gracilinema caldarium (strain ATCC 51460 / DSM 7334 / H1)</name>
    <name type="common">Treponema caldarium</name>
    <dbReference type="NCBI Taxonomy" id="744872"/>
    <lineage>
        <taxon>Bacteria</taxon>
        <taxon>Pseudomonadati</taxon>
        <taxon>Spirochaetota</taxon>
        <taxon>Spirochaetia</taxon>
        <taxon>Spirochaetales</taxon>
        <taxon>Breznakiellaceae</taxon>
        <taxon>Gracilinema</taxon>
    </lineage>
</organism>
<feature type="domain" description="PucR C-terminal helix-turn-helix" evidence="2">
    <location>
        <begin position="320"/>
        <end position="363"/>
    </location>
</feature>
<name>F8EYI6_GRAC1</name>
<dbReference type="Gene3D" id="1.10.10.2840">
    <property type="entry name" value="PucR C-terminal helix-turn-helix domain"/>
    <property type="match status" value="1"/>
</dbReference>
<evidence type="ECO:0000313" key="3">
    <source>
        <dbReference type="EMBL" id="AEJ18418.1"/>
    </source>
</evidence>
<dbReference type="KEGG" id="scd:Spica_0251"/>
<reference evidence="4" key="1">
    <citation type="journal article" date="2013" name="Stand. Genomic Sci.">
        <title>Genome sequence of the thermophilic fresh-water bacterium Spirochaeta caldaria type strain (H1(T)), reclassification of Spirochaeta caldaria, Spirochaeta stenostrepta, and Spirochaeta zuelzerae in the genus Treponema as Treponema caldaria comb. nov., Treponema stenostrepta comb. nov., and Treponema zuelzerae comb. nov., and emendation of the genus Treponema.</title>
        <authorList>
            <person name="Abt B."/>
            <person name="Goker M."/>
            <person name="Scheuner C."/>
            <person name="Han C."/>
            <person name="Lu M."/>
            <person name="Misra M."/>
            <person name="Lapidus A."/>
            <person name="Nolan M."/>
            <person name="Lucas S."/>
            <person name="Hammon N."/>
            <person name="Deshpande S."/>
            <person name="Cheng J.F."/>
            <person name="Tapia R."/>
            <person name="Goodwin L.A."/>
            <person name="Pitluck S."/>
            <person name="Liolios K."/>
            <person name="Pagani I."/>
            <person name="Ivanova N."/>
            <person name="Mavromatis K."/>
            <person name="Mikhailova N."/>
            <person name="Huntemann M."/>
            <person name="Pati A."/>
            <person name="Chen A."/>
            <person name="Palaniappan K."/>
            <person name="Land M."/>
            <person name="Hauser L."/>
            <person name="Jeffries C.D."/>
            <person name="Rohde M."/>
            <person name="Spring S."/>
            <person name="Gronow S."/>
            <person name="Detter J.C."/>
            <person name="Bristow J."/>
            <person name="Eisen J.A."/>
            <person name="Markowitz V."/>
            <person name="Hugenholtz P."/>
            <person name="Kyrpides N.C."/>
            <person name="Woyke T."/>
            <person name="Klenk H.P."/>
        </authorList>
    </citation>
    <scope>NUCLEOTIDE SEQUENCE</scope>
    <source>
        <strain evidence="4">ATCC 51460 / DSM 7334 / H1</strain>
    </source>
</reference>
<gene>
    <name evidence="3" type="ordered locus">Spica_0251</name>
</gene>
<dbReference type="InterPro" id="IPR051448">
    <property type="entry name" value="CdaR-like_regulators"/>
</dbReference>
<dbReference type="Proteomes" id="UP000000503">
    <property type="component" value="Chromosome"/>
</dbReference>
<dbReference type="Pfam" id="PF05651">
    <property type="entry name" value="Diacid_rec"/>
    <property type="match status" value="1"/>
</dbReference>
<dbReference type="PANTHER" id="PTHR33744">
    <property type="entry name" value="CARBOHYDRATE DIACID REGULATOR"/>
    <property type="match status" value="1"/>
</dbReference>
<keyword evidence="4" id="KW-1185">Reference proteome</keyword>
<dbReference type="PANTHER" id="PTHR33744:SF15">
    <property type="entry name" value="CARBOHYDRATE DIACID REGULATOR"/>
    <property type="match status" value="1"/>
</dbReference>
<sequence length="385" mass="44094">MASEILSVELARSFLAKLGEHIDQNINIMNQDGIIIASRDPSRVGTYHDAAHRLILTQSLIEIIEETIDLAPGVKPGVNLPIQQKGQFIGVVGVTGKPADVRSLAYAIKVSLETFMELENLRDQMLRQQAGMNRFIAHLLNPESSEGTALHELARRMGYDPVQPRTPILITLPPTIDPESGIRLLKEQALRSKQDIITSTSHKDILIFKLTNEIQSDSLKAWENSIRSYVKSIQKHLPESHCYVAMIQHDVSRFHLAYKELLWLKRHYEATNEPIHMLYCHIMAMLTDPIFHPEFVSIFEYTLALIKRRLSGKLPVWLPETLLALAKTNFSIQETADNLHLHRNSLTNRMKKIEDLLGLDILKESDWKDYIRIFAYYINQTMHHT</sequence>
<feature type="domain" description="Putative sugar diacid recognition" evidence="1">
    <location>
        <begin position="6"/>
        <end position="139"/>
    </location>
</feature>
<dbReference type="InterPro" id="IPR042070">
    <property type="entry name" value="PucR_C-HTH_sf"/>
</dbReference>
<dbReference type="OrthoDB" id="9792148at2"/>
<evidence type="ECO:0000259" key="1">
    <source>
        <dbReference type="Pfam" id="PF05651"/>
    </source>
</evidence>
<dbReference type="AlphaFoldDB" id="F8EYI6"/>
<dbReference type="InterPro" id="IPR008599">
    <property type="entry name" value="Diacid_rec"/>
</dbReference>
<protein>
    <submittedName>
        <fullName evidence="3">Transcriptional regulator, CdaR</fullName>
    </submittedName>
</protein>
<evidence type="ECO:0000259" key="2">
    <source>
        <dbReference type="Pfam" id="PF13556"/>
    </source>
</evidence>
<dbReference type="Pfam" id="PF13556">
    <property type="entry name" value="HTH_30"/>
    <property type="match status" value="1"/>
</dbReference>
<dbReference type="EMBL" id="CP002868">
    <property type="protein sequence ID" value="AEJ18418.1"/>
    <property type="molecule type" value="Genomic_DNA"/>
</dbReference>
<dbReference type="InterPro" id="IPR025736">
    <property type="entry name" value="PucR_C-HTH_dom"/>
</dbReference>
<dbReference type="HOGENOM" id="CLU_043769_1_1_12"/>
<dbReference type="eggNOG" id="COG3835">
    <property type="taxonomic scope" value="Bacteria"/>
</dbReference>
<accession>F8EYI6</accession>
<proteinExistence type="predicted"/>
<dbReference type="RefSeq" id="WP_013967731.1">
    <property type="nucleotide sequence ID" value="NC_015732.1"/>
</dbReference>
<evidence type="ECO:0000313" key="4">
    <source>
        <dbReference type="Proteomes" id="UP000000503"/>
    </source>
</evidence>